<dbReference type="Proteomes" id="UP001302249">
    <property type="component" value="Chromosome"/>
</dbReference>
<organism evidence="1 2">
    <name type="scientific">Stakelama saccharophila</name>
    <dbReference type="NCBI Taxonomy" id="3075605"/>
    <lineage>
        <taxon>Bacteria</taxon>
        <taxon>Pseudomonadati</taxon>
        <taxon>Pseudomonadota</taxon>
        <taxon>Alphaproteobacteria</taxon>
        <taxon>Sphingomonadales</taxon>
        <taxon>Sphingomonadaceae</taxon>
        <taxon>Stakelama</taxon>
    </lineage>
</organism>
<dbReference type="Gene3D" id="3.90.850.10">
    <property type="entry name" value="Fumarylacetoacetase-like, C-terminal domain"/>
    <property type="match status" value="1"/>
</dbReference>
<accession>A0ABZ0BBK5</accession>
<sequence length="263" mass="27566">MSASAKAIAERFVNARRSATVLPEYPGSAPETLEAAYRIQDEAIALDARPVLGWKVGRIMPPLDDQYGADRLAGPIFTVTDAAAGNSMPVFADGFAAGEAEFLLRVGKRPPHGKVDFTLAEAKALLDAVHLGIEVASSPFPGINDHGPGVTVSDCGNNYGLLIGEAVSNWQDDAFADWDVVSYRNGEEVGRAKASAMPDGPIGAARFLFSLLARRGIAIEPGLWISSGAVTGVHPVSVGDSFSARFDGHDPLDCTFVAAQGEG</sequence>
<dbReference type="PANTHER" id="PTHR30143:SF0">
    <property type="entry name" value="2-KETO-4-PENTENOATE HYDRATASE"/>
    <property type="match status" value="1"/>
</dbReference>
<dbReference type="InterPro" id="IPR050772">
    <property type="entry name" value="Hydratase-Decarb/MhpD_sf"/>
</dbReference>
<dbReference type="EMBL" id="CP135076">
    <property type="protein sequence ID" value="WNO54815.1"/>
    <property type="molecule type" value="Genomic_DNA"/>
</dbReference>
<dbReference type="InterPro" id="IPR036663">
    <property type="entry name" value="Fumarylacetoacetase_C_sf"/>
</dbReference>
<gene>
    <name evidence="1" type="ORF">RPR59_06105</name>
</gene>
<proteinExistence type="predicted"/>
<dbReference type="SUPFAM" id="SSF56529">
    <property type="entry name" value="FAH"/>
    <property type="match status" value="1"/>
</dbReference>
<name>A0ABZ0BBK5_9SPHN</name>
<dbReference type="RefSeq" id="WP_313917729.1">
    <property type="nucleotide sequence ID" value="NZ_CP135076.1"/>
</dbReference>
<evidence type="ECO:0000313" key="2">
    <source>
        <dbReference type="Proteomes" id="UP001302249"/>
    </source>
</evidence>
<keyword evidence="2" id="KW-1185">Reference proteome</keyword>
<dbReference type="PANTHER" id="PTHR30143">
    <property type="entry name" value="ACID HYDRATASE"/>
    <property type="match status" value="1"/>
</dbReference>
<protein>
    <submittedName>
        <fullName evidence="1">2-keto-4-pentenoate hydratase</fullName>
    </submittedName>
</protein>
<reference evidence="1 2" key="1">
    <citation type="submission" date="2023-09" db="EMBL/GenBank/DDBJ databases">
        <authorList>
            <person name="Rey-Velasco X."/>
        </authorList>
    </citation>
    <scope>NUCLEOTIDE SEQUENCE [LARGE SCALE GENOMIC DNA]</scope>
    <source>
        <strain evidence="1 2">W311</strain>
    </source>
</reference>
<evidence type="ECO:0000313" key="1">
    <source>
        <dbReference type="EMBL" id="WNO54815.1"/>
    </source>
</evidence>